<dbReference type="PROSITE" id="PS50089">
    <property type="entry name" value="ZF_RING_2"/>
    <property type="match status" value="1"/>
</dbReference>
<evidence type="ECO:0000256" key="12">
    <source>
        <dbReference type="ARBA" id="ARBA00022786"/>
    </source>
</evidence>
<evidence type="ECO:0000256" key="7">
    <source>
        <dbReference type="ARBA" id="ARBA00022490"/>
    </source>
</evidence>
<accession>A0ABR1BGC8</accession>
<evidence type="ECO:0000256" key="16">
    <source>
        <dbReference type="RuleBase" id="RU367090"/>
    </source>
</evidence>
<evidence type="ECO:0000256" key="6">
    <source>
        <dbReference type="ARBA" id="ARBA00017157"/>
    </source>
</evidence>
<dbReference type="SUPFAM" id="SSF57850">
    <property type="entry name" value="RING/U-box"/>
    <property type="match status" value="1"/>
</dbReference>
<keyword evidence="8 16" id="KW-0808">Transferase</keyword>
<dbReference type="Proteomes" id="UP001303046">
    <property type="component" value="Unassembled WGS sequence"/>
</dbReference>
<comment type="function">
    <text evidence="16">E3 ubiquitin-protein ligase. Component of the ribosome quality control complex (RQC), a ribosome-associated complex that mediates ubiquitination and extraction of incompletely synthesized nascent chains for proteasomal degradation.</text>
</comment>
<evidence type="ECO:0000256" key="3">
    <source>
        <dbReference type="ARBA" id="ARBA00004906"/>
    </source>
</evidence>
<dbReference type="PANTHER" id="PTHR12389:SF0">
    <property type="entry name" value="E3 UBIQUITIN-PROTEIN LIGASE LISTERIN"/>
    <property type="match status" value="1"/>
</dbReference>
<organism evidence="18 19">
    <name type="scientific">Necator americanus</name>
    <name type="common">Human hookworm</name>
    <dbReference type="NCBI Taxonomy" id="51031"/>
    <lineage>
        <taxon>Eukaryota</taxon>
        <taxon>Metazoa</taxon>
        <taxon>Ecdysozoa</taxon>
        <taxon>Nematoda</taxon>
        <taxon>Chromadorea</taxon>
        <taxon>Rhabditida</taxon>
        <taxon>Rhabditina</taxon>
        <taxon>Rhabditomorpha</taxon>
        <taxon>Strongyloidea</taxon>
        <taxon>Ancylostomatidae</taxon>
        <taxon>Bunostominae</taxon>
        <taxon>Necator</taxon>
    </lineage>
</organism>
<dbReference type="InterPro" id="IPR039804">
    <property type="entry name" value="RING-CH-C4HC3_LTN1"/>
</dbReference>
<dbReference type="InterPro" id="IPR016024">
    <property type="entry name" value="ARM-type_fold"/>
</dbReference>
<dbReference type="InterPro" id="IPR054476">
    <property type="entry name" value="Ltn1_N"/>
</dbReference>
<evidence type="ECO:0000256" key="8">
    <source>
        <dbReference type="ARBA" id="ARBA00022679"/>
    </source>
</evidence>
<gene>
    <name evidence="18" type="primary">Necator_chrI.g225</name>
    <name evidence="18" type="ORF">RB195_004104</name>
</gene>
<comment type="subcellular location">
    <subcellularLocation>
        <location evidence="2">Cytoplasm</location>
        <location evidence="2">Cytosol</location>
    </subcellularLocation>
</comment>
<dbReference type="Gene3D" id="1.25.10.10">
    <property type="entry name" value="Leucine-rich Repeat Variant"/>
    <property type="match status" value="1"/>
</dbReference>
<keyword evidence="12 16" id="KW-0833">Ubl conjugation pathway</keyword>
<evidence type="ECO:0000313" key="18">
    <source>
        <dbReference type="EMBL" id="KAK6725582.1"/>
    </source>
</evidence>
<comment type="caution">
    <text evidence="18">The sequence shown here is derived from an EMBL/GenBank/DDBJ whole genome shotgun (WGS) entry which is preliminary data.</text>
</comment>
<evidence type="ECO:0000256" key="4">
    <source>
        <dbReference type="ARBA" id="ARBA00007997"/>
    </source>
</evidence>
<evidence type="ECO:0000256" key="9">
    <source>
        <dbReference type="ARBA" id="ARBA00022723"/>
    </source>
</evidence>
<dbReference type="Pfam" id="PF22999">
    <property type="entry name" value="LTN1_E3_ligase_6th"/>
    <property type="match status" value="1"/>
</dbReference>
<dbReference type="InterPro" id="IPR054478">
    <property type="entry name" value="LTN1_UBC"/>
</dbReference>
<dbReference type="InterPro" id="IPR001841">
    <property type="entry name" value="Znf_RING"/>
</dbReference>
<keyword evidence="10" id="KW-0677">Repeat</keyword>
<proteinExistence type="inferred from homology"/>
<dbReference type="InterPro" id="IPR056241">
    <property type="entry name" value="LTN1_HEAT_5th"/>
</dbReference>
<comment type="pathway">
    <text evidence="3 16">Protein modification; protein ubiquitination.</text>
</comment>
<reference evidence="18 19" key="1">
    <citation type="submission" date="2023-08" db="EMBL/GenBank/DDBJ databases">
        <title>A Necator americanus chromosomal reference genome.</title>
        <authorList>
            <person name="Ilik V."/>
            <person name="Petrzelkova K.J."/>
            <person name="Pardy F."/>
            <person name="Fuh T."/>
            <person name="Niatou-Singa F.S."/>
            <person name="Gouil Q."/>
            <person name="Baker L."/>
            <person name="Ritchie M.E."/>
            <person name="Jex A.R."/>
            <person name="Gazzola D."/>
            <person name="Li H."/>
            <person name="Toshio Fujiwara R."/>
            <person name="Zhan B."/>
            <person name="Aroian R.V."/>
            <person name="Pafco B."/>
            <person name="Schwarz E.M."/>
        </authorList>
    </citation>
    <scope>NUCLEOTIDE SEQUENCE [LARGE SCALE GENOMIC DNA]</scope>
    <source>
        <strain evidence="18 19">Aroian</strain>
        <tissue evidence="18">Whole animal</tissue>
    </source>
</reference>
<dbReference type="SUPFAM" id="SSF48371">
    <property type="entry name" value="ARM repeat"/>
    <property type="match status" value="1"/>
</dbReference>
<dbReference type="InterPro" id="IPR013083">
    <property type="entry name" value="Znf_RING/FYVE/PHD"/>
</dbReference>
<protein>
    <recommendedName>
        <fullName evidence="6 16">E3 ubiquitin-protein ligase listerin</fullName>
        <ecNumber evidence="5 16">2.3.2.27</ecNumber>
    </recommendedName>
    <alternativeName>
        <fullName evidence="14 16">RING-type E3 ubiquitin transferase listerin</fullName>
    </alternativeName>
</protein>
<dbReference type="Pfam" id="PF24618">
    <property type="entry name" value="LTN1_E3_ligase_5th"/>
    <property type="match status" value="1"/>
</dbReference>
<evidence type="ECO:0000256" key="11">
    <source>
        <dbReference type="ARBA" id="ARBA00022771"/>
    </source>
</evidence>
<evidence type="ECO:0000256" key="14">
    <source>
        <dbReference type="ARBA" id="ARBA00032366"/>
    </source>
</evidence>
<evidence type="ECO:0000256" key="13">
    <source>
        <dbReference type="ARBA" id="ARBA00022833"/>
    </source>
</evidence>
<comment type="catalytic activity">
    <reaction evidence="1 16">
        <text>S-ubiquitinyl-[E2 ubiquitin-conjugating enzyme]-L-cysteine + [acceptor protein]-L-lysine = [E2 ubiquitin-conjugating enzyme]-L-cysteine + N(6)-ubiquitinyl-[acceptor protein]-L-lysine.</text>
        <dbReference type="EC" id="2.3.2.27"/>
    </reaction>
</comment>
<dbReference type="Gene3D" id="3.30.40.10">
    <property type="entry name" value="Zinc/RING finger domain, C3HC4 (zinc finger)"/>
    <property type="match status" value="1"/>
</dbReference>
<dbReference type="Pfam" id="PF13639">
    <property type="entry name" value="zf-RING_2"/>
    <property type="match status" value="1"/>
</dbReference>
<dbReference type="InterPro" id="IPR054477">
    <property type="entry name" value="LTN1_E3_ligase_6th"/>
</dbReference>
<name>A0ABR1BGC8_NECAM</name>
<dbReference type="EMBL" id="JAVFWL010000001">
    <property type="protein sequence ID" value="KAK6725582.1"/>
    <property type="molecule type" value="Genomic_DNA"/>
</dbReference>
<evidence type="ECO:0000256" key="5">
    <source>
        <dbReference type="ARBA" id="ARBA00012483"/>
    </source>
</evidence>
<keyword evidence="9 16" id="KW-0479">Metal-binding</keyword>
<comment type="similarity">
    <text evidence="4 16">Belongs to the LTN1 family.</text>
</comment>
<dbReference type="Pfam" id="PF23009">
    <property type="entry name" value="UBC_like"/>
    <property type="match status" value="1"/>
</dbReference>
<dbReference type="CDD" id="cd16491">
    <property type="entry name" value="RING-CH-C4HC3_LTN1"/>
    <property type="match status" value="1"/>
</dbReference>
<evidence type="ECO:0000256" key="15">
    <source>
        <dbReference type="PROSITE-ProRule" id="PRU00175"/>
    </source>
</evidence>
<dbReference type="InterPro" id="IPR039795">
    <property type="entry name" value="LTN1/Rkr1"/>
</dbReference>
<keyword evidence="13 16" id="KW-0862">Zinc</keyword>
<comment type="subunit">
    <text evidence="16">Component of the ribosome quality control complex (RQC).</text>
</comment>
<dbReference type="InterPro" id="IPR011989">
    <property type="entry name" value="ARM-like"/>
</dbReference>
<evidence type="ECO:0000256" key="1">
    <source>
        <dbReference type="ARBA" id="ARBA00000900"/>
    </source>
</evidence>
<keyword evidence="11 15" id="KW-0863">Zinc-finger</keyword>
<evidence type="ECO:0000313" key="19">
    <source>
        <dbReference type="Proteomes" id="UP001303046"/>
    </source>
</evidence>
<dbReference type="Pfam" id="PF22958">
    <property type="entry name" value="Ltn1_1st"/>
    <property type="match status" value="1"/>
</dbReference>
<dbReference type="SMART" id="SM00184">
    <property type="entry name" value="RING"/>
    <property type="match status" value="1"/>
</dbReference>
<keyword evidence="19" id="KW-1185">Reference proteome</keyword>
<keyword evidence="7" id="KW-0963">Cytoplasm</keyword>
<feature type="domain" description="RING-type" evidence="17">
    <location>
        <begin position="1460"/>
        <end position="1507"/>
    </location>
</feature>
<dbReference type="PANTHER" id="PTHR12389">
    <property type="entry name" value="ZINC FINGER PROTEIN 294"/>
    <property type="match status" value="1"/>
</dbReference>
<evidence type="ECO:0000256" key="2">
    <source>
        <dbReference type="ARBA" id="ARBA00004514"/>
    </source>
</evidence>
<dbReference type="EC" id="2.3.2.27" evidence="5 16"/>
<sequence length="1511" mass="170294">MEKSYEIPLKVLLKAHIRGNPDVDRNRSQHPFAYLHVICGIFPKIRMSKPQRRKGNVQSASSAHAAALLEKSGQPVGFVGFDTGFSNVFEAAAAAKSGSVGREIDSDVVLIFRKLSKKDPQTREKALRELIVSMKEKNVEMVELCCSHYAVMMDKLALDGSPTVRVLSLRAASLFISTLKKAAEKHLKAIMPFILFGTCDSSLSVANQAESVLSENFPGEKTQQASSIFAVATANIAIDIIAERHYLAQGQKYDCEDSPEQRLSRLTTQCLLTLARLAPLSSSNPRLAEVLEDFFKDTAIIKKLVKGNASVKSALLGVCLQMNDCVPLFLETPLANWVISSLDSPDSSVGTRAFEAFIRMGSDDRFFEKFNVQKSVIPKLLSVLRKKEVHWRHVYQFFLPSYALLIPRVNDQPKFIHSFLESFLDGLPFESSGSMQFWANSFAECLKYTFSKDELIAQCSETKLVELVIQSVEQISNGTPDCQKPVVELIQWILEKKVLSEANSLFLLDSLQLNLINKRPQSDGLGALLVASASWCLRAFHIALLRVPPLHADFVSPLLSCSDDYLSYVDKNVDIISLLKKETQVSSEYARVVLRVLRNSPSRFKNLDLSTANFTPFLLPELSPNDWPLVLESLGSELVPCLKKVILQWERTVDLNPAKNVLQNLEVQQRGAVLSAFLEQENFSTCFIAELMRSLELPEELTAEFSRLLFRAIFFYDVTDDELDSVLKTLSLFPPCEVLVRNILDTYLKESSDRKIPKRYSLVKLQRIGIICSQLLYEDRRYLAILPSQSDLLSLLVTFDSFIENDVTANHGLFSETPVDIHRMEVPSSEDELIDFMENIARKAVIYLTIDCEDKAHDTSLAFAAAVVPAVNLMCDTRWKCVPRSEVFTDCRQRWEEVFQKTALATYRAVSALVTLPSAPASAQLCLRILSESGAFPTCNRDKEWNVHWHWATSSNCSPLQLGPVDRWISRYHTETPLEFLTHVYEYIQTNASEWQETMFNANSLDSPSWRISVLCLRAATSIFEDISLISSLPPELLDFVMCGLVTALDSCDETMGAQIPNGSKLSALAGLALKMFARCAQTACGRFCNSLDTEWPNFFLPTMSRIIVRWFTLLSADDKPIFFVRSLVEALLFLKELPDDLSLKKKLCPELDKFGYDAMHQTLIIHSEDLIVSDSPFIRFAALHVLKLISPLMYRQENEQWAEEEKVSASGPRRLVVPDTLTRLIDDTSGWPAIMAFDAALVPLTNNISSDEERVAYCDVLLHPVSTVLPQILARCPEDIPSSKEREYFVSDKFPFSVNVFERYAANLLYRTLGCLPAVVRNWYAGLPNTGTQIVSRYVRYYVSKLLVEAELNKVKMANQSHLKADKSLKIRVVPVSGEVIAEYTVEETTMRLSIVMPVDWPLSVPAIQIDKAIVPSEKVKKWLLQLTAYLYHQNGSTVEGIIMWRKNVDRDVEGAEACTICMMTIHSTNHQLPKVRCRQCKNKFHSNCLYKWFESSSQSSCPLCRANFT</sequence>
<evidence type="ECO:0000259" key="17">
    <source>
        <dbReference type="PROSITE" id="PS50089"/>
    </source>
</evidence>
<evidence type="ECO:0000256" key="10">
    <source>
        <dbReference type="ARBA" id="ARBA00022737"/>
    </source>
</evidence>